<protein>
    <submittedName>
        <fullName evidence="1">Uncharacterized protein</fullName>
    </submittedName>
</protein>
<dbReference type="AlphaFoldDB" id="A0A2H0C0B0"/>
<accession>A0A2H0C0B0</accession>
<dbReference type="EMBL" id="PCTC01000069">
    <property type="protein sequence ID" value="PIP63291.1"/>
    <property type="molecule type" value="Genomic_DNA"/>
</dbReference>
<dbReference type="Gene3D" id="1.10.1270.10">
    <property type="entry name" value="TrpR-like"/>
    <property type="match status" value="1"/>
</dbReference>
<sequence>MIRISYLQIKAQDYEKIFSIFYKVLGETENKEEFNKILFDLLTPAERIMLIKRIAIIYLLLKEIDYRMICKALKVSNTTVNKYKLSLERSEGIVPVLKNMVKHEKVWLFFEEIFSQIFYPGRPGINWTAAWEMKLALERKKERGL</sequence>
<dbReference type="InterPro" id="IPR000831">
    <property type="entry name" value="Trp_repress"/>
</dbReference>
<gene>
    <name evidence="1" type="ORF">COW97_03315</name>
</gene>
<name>A0A2H0C0B0_9BACT</name>
<proteinExistence type="predicted"/>
<evidence type="ECO:0000313" key="1">
    <source>
        <dbReference type="EMBL" id="PIP63291.1"/>
    </source>
</evidence>
<organism evidence="1 2">
    <name type="scientific">Candidatus Roizmanbacteria bacterium CG22_combo_CG10-13_8_21_14_all_34_12</name>
    <dbReference type="NCBI Taxonomy" id="1974860"/>
    <lineage>
        <taxon>Bacteria</taxon>
        <taxon>Candidatus Roizmaniibacteriota</taxon>
    </lineage>
</organism>
<dbReference type="SUPFAM" id="SSF48295">
    <property type="entry name" value="TrpR-like"/>
    <property type="match status" value="1"/>
</dbReference>
<evidence type="ECO:0000313" key="2">
    <source>
        <dbReference type="Proteomes" id="UP000229699"/>
    </source>
</evidence>
<dbReference type="GO" id="GO:0003700">
    <property type="term" value="F:DNA-binding transcription factor activity"/>
    <property type="evidence" value="ECO:0007669"/>
    <property type="project" value="InterPro"/>
</dbReference>
<dbReference type="InterPro" id="IPR038116">
    <property type="entry name" value="TrpR-like_sf"/>
</dbReference>
<reference evidence="1 2" key="1">
    <citation type="submission" date="2017-09" db="EMBL/GenBank/DDBJ databases">
        <title>Depth-based differentiation of microbial function through sediment-hosted aquifers and enrichment of novel symbionts in the deep terrestrial subsurface.</title>
        <authorList>
            <person name="Probst A.J."/>
            <person name="Ladd B."/>
            <person name="Jarett J.K."/>
            <person name="Geller-Mcgrath D.E."/>
            <person name="Sieber C.M."/>
            <person name="Emerson J.B."/>
            <person name="Anantharaman K."/>
            <person name="Thomas B.C."/>
            <person name="Malmstrom R."/>
            <person name="Stieglmeier M."/>
            <person name="Klingl A."/>
            <person name="Woyke T."/>
            <person name="Ryan C.M."/>
            <person name="Banfield J.F."/>
        </authorList>
    </citation>
    <scope>NUCLEOTIDE SEQUENCE [LARGE SCALE GENOMIC DNA]</scope>
    <source>
        <strain evidence="1">CG22_combo_CG10-13_8_21_14_all_34_12</strain>
    </source>
</reference>
<comment type="caution">
    <text evidence="1">The sequence shown here is derived from an EMBL/GenBank/DDBJ whole genome shotgun (WGS) entry which is preliminary data.</text>
</comment>
<dbReference type="Proteomes" id="UP000229699">
    <property type="component" value="Unassembled WGS sequence"/>
</dbReference>
<dbReference type="InterPro" id="IPR010921">
    <property type="entry name" value="Trp_repressor/repl_initiator"/>
</dbReference>
<dbReference type="Pfam" id="PF01371">
    <property type="entry name" value="Trp_repressor"/>
    <property type="match status" value="1"/>
</dbReference>
<dbReference type="GO" id="GO:0043565">
    <property type="term" value="F:sequence-specific DNA binding"/>
    <property type="evidence" value="ECO:0007669"/>
    <property type="project" value="InterPro"/>
</dbReference>